<keyword evidence="1" id="KW-1133">Transmembrane helix</keyword>
<dbReference type="OrthoDB" id="9815002at2"/>
<dbReference type="InterPro" id="IPR019734">
    <property type="entry name" value="TPR_rpt"/>
</dbReference>
<keyword evidence="1" id="KW-0812">Transmembrane</keyword>
<protein>
    <recommendedName>
        <fullName evidence="4">Tetratricopeptide repeat-like domain-containing protein</fullName>
    </recommendedName>
</protein>
<dbReference type="Proteomes" id="UP000068196">
    <property type="component" value="Chromosome"/>
</dbReference>
<dbReference type="EMBL" id="AP014945">
    <property type="protein sequence ID" value="BAU23504.1"/>
    <property type="molecule type" value="Genomic_DNA"/>
</dbReference>
<dbReference type="AlphaFoldDB" id="A0A0U5B5Y6"/>
<gene>
    <name evidence="2" type="ORF">THC_1130</name>
</gene>
<dbReference type="KEGG" id="cthi:THC_1130"/>
<dbReference type="RefSeq" id="WP_068514557.1">
    <property type="nucleotide sequence ID" value="NZ_AP014945.1"/>
</dbReference>
<reference evidence="3" key="2">
    <citation type="journal article" date="2016" name="Int. J. Syst. Evol. Microbiol.">
        <title>Caldimicrobium thiodismutans sp. nov., a sulfur-disproportionating bacterium isolated from a hot spring.</title>
        <authorList>
            <person name="Kojima H."/>
            <person name="Umezawa K."/>
            <person name="Fukui M."/>
        </authorList>
    </citation>
    <scope>NUCLEOTIDE SEQUENCE [LARGE SCALE GENOMIC DNA]</scope>
    <source>
        <strain evidence="3">TF1</strain>
    </source>
</reference>
<evidence type="ECO:0000256" key="1">
    <source>
        <dbReference type="SAM" id="Phobius"/>
    </source>
</evidence>
<dbReference type="STRING" id="1653476.THC_1130"/>
<evidence type="ECO:0000313" key="2">
    <source>
        <dbReference type="EMBL" id="BAU23504.1"/>
    </source>
</evidence>
<reference evidence="2 3" key="1">
    <citation type="journal article" date="2016" name="Int. J. Syst. Evol. Microbiol.">
        <title>Caldimicrobium thiodismutans sp. nov., a sulfur-disproportionating bacterium isolated from a hot spring, and emended description of the genus Caldimicrobium.</title>
        <authorList>
            <person name="Kojima H."/>
            <person name="Umezawa K."/>
            <person name="Fukui M."/>
        </authorList>
    </citation>
    <scope>NUCLEOTIDE SEQUENCE [LARGE SCALE GENOMIC DNA]</scope>
    <source>
        <strain evidence="2 3">TF1</strain>
    </source>
</reference>
<dbReference type="SUPFAM" id="SSF48452">
    <property type="entry name" value="TPR-like"/>
    <property type="match status" value="1"/>
</dbReference>
<evidence type="ECO:0008006" key="4">
    <source>
        <dbReference type="Google" id="ProtNLM"/>
    </source>
</evidence>
<name>A0A0U5B5Y6_9BACT</name>
<accession>A0A0U5B5Y6</accession>
<keyword evidence="3" id="KW-1185">Reference proteome</keyword>
<keyword evidence="1" id="KW-0472">Membrane</keyword>
<dbReference type="Pfam" id="PF13174">
    <property type="entry name" value="TPR_6"/>
    <property type="match status" value="2"/>
</dbReference>
<evidence type="ECO:0000313" key="3">
    <source>
        <dbReference type="Proteomes" id="UP000068196"/>
    </source>
</evidence>
<feature type="transmembrane region" description="Helical" evidence="1">
    <location>
        <begin position="24"/>
        <end position="44"/>
    </location>
</feature>
<proteinExistence type="predicted"/>
<dbReference type="Gene3D" id="1.25.40.10">
    <property type="entry name" value="Tetratricopeptide repeat domain"/>
    <property type="match status" value="1"/>
</dbReference>
<sequence>MEDDKLLRFHERLKDFLQKNLTKLLNLVLFFVIIIALSGGWFFYQKNKEKRAFEKFVEIIHKQGDLKTLEDFVKKYGGTQAGLQASLILWDTLQKGGTPHQLNEGLNTLKKVYPRKLEGLILYAQAKVFEDSGKRAEAISIYQKLLDKDPNLKDQVLMDLARLSASTQKDVAIKYYQEIQKNYPQFYGKGLAEYKLYELKRK</sequence>
<organism evidence="2 3">
    <name type="scientific">Caldimicrobium thiodismutans</name>
    <dbReference type="NCBI Taxonomy" id="1653476"/>
    <lineage>
        <taxon>Bacteria</taxon>
        <taxon>Pseudomonadati</taxon>
        <taxon>Thermodesulfobacteriota</taxon>
        <taxon>Thermodesulfobacteria</taxon>
        <taxon>Thermodesulfobacteriales</taxon>
        <taxon>Thermodesulfobacteriaceae</taxon>
        <taxon>Caldimicrobium</taxon>
    </lineage>
</organism>
<dbReference type="InterPro" id="IPR011990">
    <property type="entry name" value="TPR-like_helical_dom_sf"/>
</dbReference>